<reference evidence="5" key="2">
    <citation type="submission" date="2021-04" db="EMBL/GenBank/DDBJ databases">
        <authorList>
            <person name="Gilroy R."/>
        </authorList>
    </citation>
    <scope>NUCLEOTIDE SEQUENCE</scope>
    <source>
        <strain evidence="5">ChiSxjej5B17-1746</strain>
    </source>
</reference>
<dbReference type="Pfam" id="PF06719">
    <property type="entry name" value="AraC_N"/>
    <property type="match status" value="1"/>
</dbReference>
<dbReference type="Gene3D" id="1.10.10.60">
    <property type="entry name" value="Homeodomain-like"/>
    <property type="match status" value="1"/>
</dbReference>
<evidence type="ECO:0000256" key="1">
    <source>
        <dbReference type="ARBA" id="ARBA00023015"/>
    </source>
</evidence>
<keyword evidence="2" id="KW-0804">Transcription</keyword>
<dbReference type="PROSITE" id="PS01124">
    <property type="entry name" value="HTH_ARAC_FAMILY_2"/>
    <property type="match status" value="1"/>
</dbReference>
<evidence type="ECO:0000313" key="5">
    <source>
        <dbReference type="EMBL" id="HIW79095.1"/>
    </source>
</evidence>
<dbReference type="AlphaFoldDB" id="A0A9D1UAC6"/>
<dbReference type="InterPro" id="IPR009594">
    <property type="entry name" value="Tscrpt_reg_HTH_AraC_N"/>
</dbReference>
<evidence type="ECO:0000256" key="3">
    <source>
        <dbReference type="SAM" id="MobiDB-lite"/>
    </source>
</evidence>
<dbReference type="InterPro" id="IPR018060">
    <property type="entry name" value="HTH_AraC"/>
</dbReference>
<feature type="domain" description="HTH araC/xylS-type" evidence="4">
    <location>
        <begin position="200"/>
        <end position="298"/>
    </location>
</feature>
<evidence type="ECO:0000259" key="4">
    <source>
        <dbReference type="PROSITE" id="PS01124"/>
    </source>
</evidence>
<reference evidence="5" key="1">
    <citation type="journal article" date="2021" name="PeerJ">
        <title>Extensive microbial diversity within the chicken gut microbiome revealed by metagenomics and culture.</title>
        <authorList>
            <person name="Gilroy R."/>
            <person name="Ravi A."/>
            <person name="Getino M."/>
            <person name="Pursley I."/>
            <person name="Horton D.L."/>
            <person name="Alikhan N.F."/>
            <person name="Baker D."/>
            <person name="Gharbi K."/>
            <person name="Hall N."/>
            <person name="Watson M."/>
            <person name="Adriaenssens E.M."/>
            <person name="Foster-Nyarko E."/>
            <person name="Jarju S."/>
            <person name="Secka A."/>
            <person name="Antonio M."/>
            <person name="Oren A."/>
            <person name="Chaudhuri R.R."/>
            <person name="La Ragione R."/>
            <person name="Hildebrand F."/>
            <person name="Pallen M.J."/>
        </authorList>
    </citation>
    <scope>NUCLEOTIDE SEQUENCE</scope>
    <source>
        <strain evidence="5">ChiSxjej5B17-1746</strain>
    </source>
</reference>
<keyword evidence="1" id="KW-0805">Transcription regulation</keyword>
<accession>A0A9D1UAC6</accession>
<dbReference type="Proteomes" id="UP000824264">
    <property type="component" value="Unassembled WGS sequence"/>
</dbReference>
<dbReference type="EMBL" id="DXGI01000312">
    <property type="protein sequence ID" value="HIW79095.1"/>
    <property type="molecule type" value="Genomic_DNA"/>
</dbReference>
<organism evidence="5 6">
    <name type="scientific">Candidatus Bilophila faecipullorum</name>
    <dbReference type="NCBI Taxonomy" id="2838482"/>
    <lineage>
        <taxon>Bacteria</taxon>
        <taxon>Pseudomonadati</taxon>
        <taxon>Thermodesulfobacteriota</taxon>
        <taxon>Desulfovibrionia</taxon>
        <taxon>Desulfovibrionales</taxon>
        <taxon>Desulfovibrionaceae</taxon>
        <taxon>Bilophila</taxon>
    </lineage>
</organism>
<proteinExistence type="predicted"/>
<protein>
    <submittedName>
        <fullName evidence="5">AraC family transcriptional regulator</fullName>
    </submittedName>
</protein>
<name>A0A9D1UAC6_9BACT</name>
<dbReference type="SUPFAM" id="SSF46689">
    <property type="entry name" value="Homeodomain-like"/>
    <property type="match status" value="2"/>
</dbReference>
<feature type="region of interest" description="Disordered" evidence="3">
    <location>
        <begin position="300"/>
        <end position="319"/>
    </location>
</feature>
<dbReference type="SMART" id="SM00342">
    <property type="entry name" value="HTH_ARAC"/>
    <property type="match status" value="1"/>
</dbReference>
<comment type="caution">
    <text evidence="5">The sequence shown here is derived from an EMBL/GenBank/DDBJ whole genome shotgun (WGS) entry which is preliminary data.</text>
</comment>
<dbReference type="GO" id="GO:0003700">
    <property type="term" value="F:DNA-binding transcription factor activity"/>
    <property type="evidence" value="ECO:0007669"/>
    <property type="project" value="InterPro"/>
</dbReference>
<evidence type="ECO:0000256" key="2">
    <source>
        <dbReference type="ARBA" id="ARBA00023163"/>
    </source>
</evidence>
<dbReference type="PANTHER" id="PTHR43436">
    <property type="entry name" value="ARAC-FAMILY TRANSCRIPTIONAL REGULATOR"/>
    <property type="match status" value="1"/>
</dbReference>
<sequence length="319" mass="36225">MNSEDLKERARLNELLRERILRRMPRPGQLATEIEGLKLTRREAVNQAENCFGTPCVAVIIQGEKCTLIGSREYRYGENQYIVTGVDMPSAFYVVNPRADRPFLAASLDIDPYLLTQLAADVPPPAHAENRQCRGAAIGEAGPDMLDAFLRLMDVLDRPERREVLAPMIIRELHYLLLIGPQGENLRQLHTLGTRGNQIAQAIAWLKGNYRQTLQVDALARRVHMATSTFHRHFKEVTGLSPLQYHKRLRLYEAQRLMLTEDHTASSASLAVGYESGTQFNREYKRLFGEPPHRDMAQRRFTSPEARSHCSGQPGKRSV</sequence>
<dbReference type="GO" id="GO:0043565">
    <property type="term" value="F:sequence-specific DNA binding"/>
    <property type="evidence" value="ECO:0007669"/>
    <property type="project" value="InterPro"/>
</dbReference>
<dbReference type="Pfam" id="PF12833">
    <property type="entry name" value="HTH_18"/>
    <property type="match status" value="1"/>
</dbReference>
<dbReference type="InterPro" id="IPR009057">
    <property type="entry name" value="Homeodomain-like_sf"/>
</dbReference>
<evidence type="ECO:0000313" key="6">
    <source>
        <dbReference type="Proteomes" id="UP000824264"/>
    </source>
</evidence>
<dbReference type="PANTHER" id="PTHR43436:SF1">
    <property type="entry name" value="TRANSCRIPTIONAL REGULATORY PROTEIN"/>
    <property type="match status" value="1"/>
</dbReference>
<gene>
    <name evidence="5" type="ORF">H9874_08130</name>
</gene>